<proteinExistence type="predicted"/>
<keyword evidence="1" id="KW-0472">Membrane</keyword>
<keyword evidence="1" id="KW-1133">Transmembrane helix</keyword>
<dbReference type="Proteomes" id="UP000662618">
    <property type="component" value="Unassembled WGS sequence"/>
</dbReference>
<name>A0A9N8MMQ0_9FLAO</name>
<reference evidence="2" key="1">
    <citation type="submission" date="2020-12" db="EMBL/GenBank/DDBJ databases">
        <authorList>
            <person name="Rodrigo-Torres L."/>
            <person name="Arahal R. D."/>
            <person name="Lucena T."/>
        </authorList>
    </citation>
    <scope>NUCLEOTIDE SEQUENCE</scope>
    <source>
        <strain evidence="2">CECT 9390</strain>
    </source>
</reference>
<dbReference type="RefSeq" id="WP_162087751.1">
    <property type="nucleotide sequence ID" value="NZ_CAJIMS010000001.1"/>
</dbReference>
<comment type="caution">
    <text evidence="2">The sequence shown here is derived from an EMBL/GenBank/DDBJ whole genome shotgun (WGS) entry which is preliminary data.</text>
</comment>
<organism evidence="2 3">
    <name type="scientific">Chryseobacterium aquaeductus</name>
    <dbReference type="NCBI Taxonomy" id="2675056"/>
    <lineage>
        <taxon>Bacteria</taxon>
        <taxon>Pseudomonadati</taxon>
        <taxon>Bacteroidota</taxon>
        <taxon>Flavobacteriia</taxon>
        <taxon>Flavobacteriales</taxon>
        <taxon>Weeksellaceae</taxon>
        <taxon>Chryseobacterium group</taxon>
        <taxon>Chryseobacterium</taxon>
    </lineage>
</organism>
<sequence>MKKKYILLSITILLFSGLYFLFFYKDKSLQYVPENADVLVLVDVKSLQRQYISSFLAHPSEWFSSNRNKDRKISMMNSGLQIPDYFQIFHLKNTKISEWYTVLEINDHKEFFKFLKSHKFANHGKDRFKNNQFFIKIDGEKCLVGTSDLNFTNISKSFSEKFRNNVLNADSFIDGSLGSVSLISELRKQNFSIDLNNDYIEIKNTPPTDNLKSLLTDLQKGTKFLGAELDPENIKKISHLFNESLNDSANINYVKMSADLEEVNDTIVSYGYDDNFNEIEKVSYQKIVQPSYEVLLQSSDPEKTWNYFQIRKWINAQNQFTAIPFQPNIVSKNKKEIVIKSTGKSIKSNNKRNQNYIFLKNNPLLSSSMKTLISFDKSILKDFEYLYYGNQSGNYYLKIKFAEQKLPLILRK</sequence>
<evidence type="ECO:0000256" key="1">
    <source>
        <dbReference type="SAM" id="Phobius"/>
    </source>
</evidence>
<accession>A0A9N8MMQ0</accession>
<keyword evidence="3" id="KW-1185">Reference proteome</keyword>
<evidence type="ECO:0000313" key="3">
    <source>
        <dbReference type="Proteomes" id="UP000662618"/>
    </source>
</evidence>
<evidence type="ECO:0000313" key="2">
    <source>
        <dbReference type="EMBL" id="CAD7805241.1"/>
    </source>
</evidence>
<gene>
    <name evidence="2" type="ORF">CHRY9390_01338</name>
</gene>
<keyword evidence="1" id="KW-0812">Transmembrane</keyword>
<feature type="transmembrane region" description="Helical" evidence="1">
    <location>
        <begin position="5"/>
        <end position="24"/>
    </location>
</feature>
<dbReference type="EMBL" id="CAJIMS010000001">
    <property type="protein sequence ID" value="CAD7805241.1"/>
    <property type="molecule type" value="Genomic_DNA"/>
</dbReference>
<protein>
    <submittedName>
        <fullName evidence="2">Uncharacterized protein</fullName>
    </submittedName>
</protein>
<dbReference type="AlphaFoldDB" id="A0A9N8MMQ0"/>